<feature type="domain" description="ABC3 transporter permease C-terminal" evidence="8">
    <location>
        <begin position="277"/>
        <end position="390"/>
    </location>
</feature>
<evidence type="ECO:0000256" key="3">
    <source>
        <dbReference type="ARBA" id="ARBA00022692"/>
    </source>
</evidence>
<dbReference type="InterPro" id="IPR025857">
    <property type="entry name" value="MacB_PCD"/>
</dbReference>
<feature type="transmembrane region" description="Helical" evidence="7">
    <location>
        <begin position="21"/>
        <end position="49"/>
    </location>
</feature>
<dbReference type="RefSeq" id="WP_188862053.1">
    <property type="nucleotide sequence ID" value="NZ_BMLT01000010.1"/>
</dbReference>
<keyword evidence="2" id="KW-1003">Cell membrane</keyword>
<dbReference type="GO" id="GO:0022857">
    <property type="term" value="F:transmembrane transporter activity"/>
    <property type="evidence" value="ECO:0007669"/>
    <property type="project" value="TreeGrafter"/>
</dbReference>
<proteinExistence type="inferred from homology"/>
<dbReference type="Pfam" id="PF02687">
    <property type="entry name" value="FtsX"/>
    <property type="match status" value="1"/>
</dbReference>
<comment type="caution">
    <text evidence="10">The sequence shown here is derived from an EMBL/GenBank/DDBJ whole genome shotgun (WGS) entry which is preliminary data.</text>
</comment>
<comment type="similarity">
    <text evidence="6">Belongs to the ABC-4 integral membrane protein family.</text>
</comment>
<gene>
    <name evidence="10" type="ORF">GCM10011348_36520</name>
</gene>
<evidence type="ECO:0000256" key="6">
    <source>
        <dbReference type="ARBA" id="ARBA00038076"/>
    </source>
</evidence>
<keyword evidence="11" id="KW-1185">Reference proteome</keyword>
<comment type="subcellular location">
    <subcellularLocation>
        <location evidence="1">Cell membrane</location>
        <topology evidence="1">Multi-pass membrane protein</topology>
    </subcellularLocation>
</comment>
<dbReference type="InterPro" id="IPR050250">
    <property type="entry name" value="Macrolide_Exporter_MacB"/>
</dbReference>
<feature type="transmembrane region" description="Helical" evidence="7">
    <location>
        <begin position="361"/>
        <end position="379"/>
    </location>
</feature>
<evidence type="ECO:0000259" key="8">
    <source>
        <dbReference type="Pfam" id="PF02687"/>
    </source>
</evidence>
<dbReference type="PANTHER" id="PTHR30572">
    <property type="entry name" value="MEMBRANE COMPONENT OF TRANSPORTER-RELATED"/>
    <property type="match status" value="1"/>
</dbReference>
<feature type="transmembrane region" description="Helical" evidence="7">
    <location>
        <begin position="266"/>
        <end position="297"/>
    </location>
</feature>
<evidence type="ECO:0000256" key="4">
    <source>
        <dbReference type="ARBA" id="ARBA00022989"/>
    </source>
</evidence>
<evidence type="ECO:0000313" key="10">
    <source>
        <dbReference type="EMBL" id="GGO86209.1"/>
    </source>
</evidence>
<dbReference type="EMBL" id="BMLT01000010">
    <property type="protein sequence ID" value="GGO86209.1"/>
    <property type="molecule type" value="Genomic_DNA"/>
</dbReference>
<dbReference type="PANTHER" id="PTHR30572:SF4">
    <property type="entry name" value="ABC TRANSPORTER PERMEASE YTRF"/>
    <property type="match status" value="1"/>
</dbReference>
<reference evidence="10 11" key="1">
    <citation type="journal article" date="2014" name="Int. J. Syst. Evol. Microbiol.">
        <title>Complete genome sequence of Corynebacterium casei LMG S-19264T (=DSM 44701T), isolated from a smear-ripened cheese.</title>
        <authorList>
            <consortium name="US DOE Joint Genome Institute (JGI-PGF)"/>
            <person name="Walter F."/>
            <person name="Albersmeier A."/>
            <person name="Kalinowski J."/>
            <person name="Ruckert C."/>
        </authorList>
    </citation>
    <scope>NUCLEOTIDE SEQUENCE [LARGE SCALE GENOMIC DNA]</scope>
    <source>
        <strain evidence="10 11">CGMCC 1.7286</strain>
    </source>
</reference>
<keyword evidence="5 7" id="KW-0472">Membrane</keyword>
<evidence type="ECO:0000256" key="5">
    <source>
        <dbReference type="ARBA" id="ARBA00023136"/>
    </source>
</evidence>
<evidence type="ECO:0000259" key="9">
    <source>
        <dbReference type="Pfam" id="PF12704"/>
    </source>
</evidence>
<keyword evidence="4 7" id="KW-1133">Transmembrane helix</keyword>
<dbReference type="Proteomes" id="UP000599578">
    <property type="component" value="Unassembled WGS sequence"/>
</dbReference>
<dbReference type="Pfam" id="PF12704">
    <property type="entry name" value="MacB_PCD"/>
    <property type="match status" value="1"/>
</dbReference>
<accession>A0A918DX95</accession>
<evidence type="ECO:0000256" key="1">
    <source>
        <dbReference type="ARBA" id="ARBA00004651"/>
    </source>
</evidence>
<evidence type="ECO:0000256" key="7">
    <source>
        <dbReference type="SAM" id="Phobius"/>
    </source>
</evidence>
<evidence type="ECO:0000256" key="2">
    <source>
        <dbReference type="ARBA" id="ARBA00022475"/>
    </source>
</evidence>
<protein>
    <submittedName>
        <fullName evidence="10">ABC transporter permease</fullName>
    </submittedName>
</protein>
<dbReference type="AlphaFoldDB" id="A0A918DX95"/>
<keyword evidence="3 7" id="KW-0812">Transmembrane</keyword>
<dbReference type="InterPro" id="IPR003838">
    <property type="entry name" value="ABC3_permease_C"/>
</dbReference>
<name>A0A918DX95_9GAMM</name>
<feature type="domain" description="MacB-like periplasmic core" evidence="9">
    <location>
        <begin position="21"/>
        <end position="240"/>
    </location>
</feature>
<evidence type="ECO:0000313" key="11">
    <source>
        <dbReference type="Proteomes" id="UP000599578"/>
    </source>
</evidence>
<dbReference type="GO" id="GO:0005886">
    <property type="term" value="C:plasma membrane"/>
    <property type="evidence" value="ECO:0007669"/>
    <property type="project" value="UniProtKB-SubCell"/>
</dbReference>
<sequence length="397" mass="42031">MRLSDATRLVARALLTSRLRTFLTVLGIAIGIAAVSLLTTIGTGLQLYVLENFSQFGSRIVAINPGKVQTGGIGGLLSSTRPLSLADAESLRPLPFVEKVVPVIQGAGAIEFGRRVRHTDIIGGNGEMAAAWRFAVAQGRFLPVVSGNSQPFAVLGAKVRRELFGETPALGQFIRVGGERYRVIGVMAPKGQMLGFDLDDIVYIPIDRALALFNRAGLMEIDVTYRAGIEAQAMAGRIRQRLLQRHGVEDFTITTQDEMLSTLDRILGLLTVAIGAIGGISLLVGAIGIVTIMVTTVQERTAEIGLLRALGATQRQILLLFLGEALLLAIAGGLFGLLLMGLMLGVLALAIPALPISLSPFYLLLSLLLAAIVGLLAGVSPAWRAAGLDPVTALQQE</sequence>
<organism evidence="10 11">
    <name type="scientific">Marinobacterium nitratireducens</name>
    <dbReference type="NCBI Taxonomy" id="518897"/>
    <lineage>
        <taxon>Bacteria</taxon>
        <taxon>Pseudomonadati</taxon>
        <taxon>Pseudomonadota</taxon>
        <taxon>Gammaproteobacteria</taxon>
        <taxon>Oceanospirillales</taxon>
        <taxon>Oceanospirillaceae</taxon>
        <taxon>Marinobacterium</taxon>
    </lineage>
</organism>
<feature type="transmembrane region" description="Helical" evidence="7">
    <location>
        <begin position="318"/>
        <end position="349"/>
    </location>
</feature>